<dbReference type="EMBL" id="FUXI01000001">
    <property type="protein sequence ID" value="SJZ38480.1"/>
    <property type="molecule type" value="Genomic_DNA"/>
</dbReference>
<proteinExistence type="inferred from homology"/>
<protein>
    <recommendedName>
        <fullName evidence="10">Glycerol-3-phosphate acyltransferase</fullName>
    </recommendedName>
    <alternativeName>
        <fullName evidence="10">Acyl-PO4 G3P acyltransferase</fullName>
    </alternativeName>
    <alternativeName>
        <fullName evidence="10">Acyl-phosphate--glycerol-3-phosphate acyltransferase</fullName>
    </alternativeName>
    <alternativeName>
        <fullName evidence="10">G3P acyltransferase</fullName>
        <shortName evidence="10">GPAT</shortName>
        <ecNumber evidence="10">2.3.1.275</ecNumber>
    </alternativeName>
    <alternativeName>
        <fullName evidence="10">Lysophosphatidic acid synthase</fullName>
        <shortName evidence="10">LPA synthase</shortName>
    </alternativeName>
</protein>
<evidence type="ECO:0000256" key="1">
    <source>
        <dbReference type="ARBA" id="ARBA00022475"/>
    </source>
</evidence>
<evidence type="ECO:0000256" key="10">
    <source>
        <dbReference type="HAMAP-Rule" id="MF_01043"/>
    </source>
</evidence>
<comment type="subcellular location">
    <subcellularLocation>
        <location evidence="10">Cell membrane</location>
        <topology evidence="10">Multi-pass membrane protein</topology>
    </subcellularLocation>
</comment>
<keyword evidence="4 10" id="KW-0812">Transmembrane</keyword>
<comment type="pathway">
    <text evidence="10">Lipid metabolism; phospholipid metabolism.</text>
</comment>
<dbReference type="InterPro" id="IPR003811">
    <property type="entry name" value="G3P_acylTferase_PlsY"/>
</dbReference>
<keyword evidence="5 10" id="KW-1133">Transmembrane helix</keyword>
<reference evidence="11 12" key="1">
    <citation type="submission" date="2017-02" db="EMBL/GenBank/DDBJ databases">
        <authorList>
            <person name="Peterson S.W."/>
        </authorList>
    </citation>
    <scope>NUCLEOTIDE SEQUENCE [LARGE SCALE GENOMIC DNA]</scope>
    <source>
        <strain evidence="11 12">ATCC BAA-1030</strain>
    </source>
</reference>
<keyword evidence="7 10" id="KW-0472">Membrane</keyword>
<dbReference type="EC" id="2.3.1.275" evidence="10"/>
<keyword evidence="8 10" id="KW-0594">Phospholipid biosynthesis</keyword>
<dbReference type="NCBIfam" id="TIGR00023">
    <property type="entry name" value="glycerol-3-phosphate 1-O-acyltransferase PlsY"/>
    <property type="match status" value="1"/>
</dbReference>
<evidence type="ECO:0000256" key="4">
    <source>
        <dbReference type="ARBA" id="ARBA00022692"/>
    </source>
</evidence>
<evidence type="ECO:0000256" key="8">
    <source>
        <dbReference type="ARBA" id="ARBA00023209"/>
    </source>
</evidence>
<comment type="similarity">
    <text evidence="10">Belongs to the PlsY family.</text>
</comment>
<dbReference type="GO" id="GO:0005886">
    <property type="term" value="C:plasma membrane"/>
    <property type="evidence" value="ECO:0007669"/>
    <property type="project" value="UniProtKB-SubCell"/>
</dbReference>
<keyword evidence="2 10" id="KW-0444">Lipid biosynthesis</keyword>
<feature type="transmembrane region" description="Helical" evidence="10">
    <location>
        <begin position="81"/>
        <end position="100"/>
    </location>
</feature>
<gene>
    <name evidence="10" type="primary">plsY</name>
    <name evidence="11" type="ORF">SAMN02745116_00140</name>
</gene>
<comment type="catalytic activity">
    <reaction evidence="10">
        <text>an acyl phosphate + sn-glycerol 3-phosphate = a 1-acyl-sn-glycero-3-phosphate + phosphate</text>
        <dbReference type="Rhea" id="RHEA:34075"/>
        <dbReference type="ChEBI" id="CHEBI:43474"/>
        <dbReference type="ChEBI" id="CHEBI:57597"/>
        <dbReference type="ChEBI" id="CHEBI:57970"/>
        <dbReference type="ChEBI" id="CHEBI:59918"/>
        <dbReference type="EC" id="2.3.1.275"/>
    </reaction>
</comment>
<evidence type="ECO:0000313" key="11">
    <source>
        <dbReference type="EMBL" id="SJZ38480.1"/>
    </source>
</evidence>
<evidence type="ECO:0000256" key="6">
    <source>
        <dbReference type="ARBA" id="ARBA00023098"/>
    </source>
</evidence>
<dbReference type="HAMAP" id="MF_01043">
    <property type="entry name" value="PlsY"/>
    <property type="match status" value="1"/>
</dbReference>
<keyword evidence="3 10" id="KW-0808">Transferase</keyword>
<comment type="subunit">
    <text evidence="10">Probably interacts with PlsX.</text>
</comment>
<dbReference type="AlphaFoldDB" id="A0A1T4K7Q8"/>
<keyword evidence="12" id="KW-1185">Reference proteome</keyword>
<evidence type="ECO:0000256" key="5">
    <source>
        <dbReference type="ARBA" id="ARBA00022989"/>
    </source>
</evidence>
<feature type="transmembrane region" description="Helical" evidence="10">
    <location>
        <begin position="52"/>
        <end position="74"/>
    </location>
</feature>
<dbReference type="UniPathway" id="UPA00085"/>
<dbReference type="GO" id="GO:0043772">
    <property type="term" value="F:acyl-phosphate glycerol-3-phosphate acyltransferase activity"/>
    <property type="evidence" value="ECO:0007669"/>
    <property type="project" value="UniProtKB-UniRule"/>
</dbReference>
<keyword evidence="6 10" id="KW-0443">Lipid metabolism</keyword>
<accession>A0A1T4K7Q8</accession>
<feature type="transmembrane region" description="Helical" evidence="10">
    <location>
        <begin position="112"/>
        <end position="135"/>
    </location>
</feature>
<organism evidence="11 12">
    <name type="scientific">Pilibacter termitis</name>
    <dbReference type="NCBI Taxonomy" id="263852"/>
    <lineage>
        <taxon>Bacteria</taxon>
        <taxon>Bacillati</taxon>
        <taxon>Bacillota</taxon>
        <taxon>Bacilli</taxon>
        <taxon>Lactobacillales</taxon>
        <taxon>Enterococcaceae</taxon>
        <taxon>Pilibacter</taxon>
    </lineage>
</organism>
<sequence>MVIPFLLLLAYLFGSIPSGVWIGKKFFDVDIRQFGSGNIGTTNTFRVLGKRAGVVVLLCDMFKGTLATLLPVVFHVNNISPVVFGIFAILGHTFSIFVRFKGGKAVATSAGMLLGVAPMFFVYVMVIFTISLFLTSMVSFSSIAAAAFGFLGVLLFPVFHCPILANRDWLFTVLIVLLALFIVLRHRENIERMKKREENTIGFGLNLLKNGKKAEK</sequence>
<evidence type="ECO:0000313" key="12">
    <source>
        <dbReference type="Proteomes" id="UP000190328"/>
    </source>
</evidence>
<dbReference type="OrthoDB" id="9777124at2"/>
<keyword evidence="11" id="KW-0012">Acyltransferase</keyword>
<dbReference type="GO" id="GO:0008654">
    <property type="term" value="P:phospholipid biosynthetic process"/>
    <property type="evidence" value="ECO:0007669"/>
    <property type="project" value="UniProtKB-UniRule"/>
</dbReference>
<dbReference type="SMART" id="SM01207">
    <property type="entry name" value="G3P_acyltransf"/>
    <property type="match status" value="1"/>
</dbReference>
<dbReference type="Proteomes" id="UP000190328">
    <property type="component" value="Unassembled WGS sequence"/>
</dbReference>
<evidence type="ECO:0000256" key="3">
    <source>
        <dbReference type="ARBA" id="ARBA00022679"/>
    </source>
</evidence>
<feature type="transmembrane region" description="Helical" evidence="10">
    <location>
        <begin position="169"/>
        <end position="186"/>
    </location>
</feature>
<dbReference type="STRING" id="263852.SAMN02745116_00140"/>
<keyword evidence="9 10" id="KW-1208">Phospholipid metabolism</keyword>
<evidence type="ECO:0000256" key="7">
    <source>
        <dbReference type="ARBA" id="ARBA00023136"/>
    </source>
</evidence>
<dbReference type="PANTHER" id="PTHR30309">
    <property type="entry name" value="INNER MEMBRANE PROTEIN YGIH"/>
    <property type="match status" value="1"/>
</dbReference>
<name>A0A1T4K7Q8_9ENTE</name>
<dbReference type="Pfam" id="PF02660">
    <property type="entry name" value="G3P_acyltransf"/>
    <property type="match status" value="1"/>
</dbReference>
<evidence type="ECO:0000256" key="9">
    <source>
        <dbReference type="ARBA" id="ARBA00023264"/>
    </source>
</evidence>
<feature type="transmembrane region" description="Helical" evidence="10">
    <location>
        <begin position="142"/>
        <end position="163"/>
    </location>
</feature>
<comment type="function">
    <text evidence="10">Catalyzes the transfer of an acyl group from acyl-phosphate (acyl-PO(4)) to glycerol-3-phosphate (G3P) to form lysophosphatidic acid (LPA). This enzyme utilizes acyl-phosphate as fatty acyl donor, but not acyl-CoA or acyl-ACP.</text>
</comment>
<dbReference type="RefSeq" id="WP_078806107.1">
    <property type="nucleotide sequence ID" value="NZ_FUXI01000001.1"/>
</dbReference>
<keyword evidence="1 10" id="KW-1003">Cell membrane</keyword>
<evidence type="ECO:0000256" key="2">
    <source>
        <dbReference type="ARBA" id="ARBA00022516"/>
    </source>
</evidence>
<dbReference type="PANTHER" id="PTHR30309:SF0">
    <property type="entry name" value="GLYCEROL-3-PHOSPHATE ACYLTRANSFERASE-RELATED"/>
    <property type="match status" value="1"/>
</dbReference>